<feature type="chain" id="PRO_5040300917" evidence="3">
    <location>
        <begin position="17"/>
        <end position="345"/>
    </location>
</feature>
<dbReference type="InterPro" id="IPR002921">
    <property type="entry name" value="Fungal_lipase-type"/>
</dbReference>
<evidence type="ECO:0000313" key="6">
    <source>
        <dbReference type="Proteomes" id="UP000749293"/>
    </source>
</evidence>
<dbReference type="GO" id="GO:0016787">
    <property type="term" value="F:hydrolase activity"/>
    <property type="evidence" value="ECO:0007669"/>
    <property type="project" value="UniProtKB-KW"/>
</dbReference>
<evidence type="ECO:0000313" key="5">
    <source>
        <dbReference type="EMBL" id="KAF4124380.1"/>
    </source>
</evidence>
<dbReference type="InterPro" id="IPR029058">
    <property type="entry name" value="AB_hydrolase_fold"/>
</dbReference>
<keyword evidence="1 3" id="KW-0732">Signal</keyword>
<accession>A0A9P4YWY7</accession>
<feature type="domain" description="Fungal lipase-type" evidence="4">
    <location>
        <begin position="107"/>
        <end position="239"/>
    </location>
</feature>
<dbReference type="OrthoDB" id="426718at2759"/>
<dbReference type="Pfam" id="PF01764">
    <property type="entry name" value="Lipase_3"/>
    <property type="match status" value="1"/>
</dbReference>
<dbReference type="GO" id="GO:0006629">
    <property type="term" value="P:lipid metabolic process"/>
    <property type="evidence" value="ECO:0007669"/>
    <property type="project" value="InterPro"/>
</dbReference>
<protein>
    <submittedName>
        <fullName evidence="5">Lipase (Class 3)</fullName>
    </submittedName>
</protein>
<dbReference type="Gene3D" id="3.40.50.1820">
    <property type="entry name" value="alpha/beta hydrolase"/>
    <property type="match status" value="1"/>
</dbReference>
<dbReference type="PANTHER" id="PTHR46640:SF1">
    <property type="entry name" value="FUNGAL LIPASE-LIKE DOMAIN-CONTAINING PROTEIN-RELATED"/>
    <property type="match status" value="1"/>
</dbReference>
<evidence type="ECO:0000259" key="4">
    <source>
        <dbReference type="Pfam" id="PF01764"/>
    </source>
</evidence>
<dbReference type="GeneID" id="55971274"/>
<organism evidence="5 6">
    <name type="scientific">Geosmithia morbida</name>
    <dbReference type="NCBI Taxonomy" id="1094350"/>
    <lineage>
        <taxon>Eukaryota</taxon>
        <taxon>Fungi</taxon>
        <taxon>Dikarya</taxon>
        <taxon>Ascomycota</taxon>
        <taxon>Pezizomycotina</taxon>
        <taxon>Sordariomycetes</taxon>
        <taxon>Hypocreomycetidae</taxon>
        <taxon>Hypocreales</taxon>
        <taxon>Bionectriaceae</taxon>
        <taxon>Geosmithia</taxon>
    </lineage>
</organism>
<dbReference type="CDD" id="cd00519">
    <property type="entry name" value="Lipase_3"/>
    <property type="match status" value="1"/>
</dbReference>
<proteinExistence type="predicted"/>
<keyword evidence="6" id="KW-1185">Reference proteome</keyword>
<dbReference type="RefSeq" id="XP_035323032.1">
    <property type="nucleotide sequence ID" value="XM_035467020.1"/>
</dbReference>
<evidence type="ECO:0000256" key="2">
    <source>
        <dbReference type="ARBA" id="ARBA00022801"/>
    </source>
</evidence>
<comment type="caution">
    <text evidence="5">The sequence shown here is derived from an EMBL/GenBank/DDBJ whole genome shotgun (WGS) entry which is preliminary data.</text>
</comment>
<dbReference type="PANTHER" id="PTHR46640">
    <property type="entry name" value="TRIACYLGLYCEROL LIPASE, PUTATIVE (AFU_ORTHOLOGUE AFUA_6G06510)-RELATED"/>
    <property type="match status" value="1"/>
</dbReference>
<evidence type="ECO:0000256" key="1">
    <source>
        <dbReference type="ARBA" id="ARBA00022729"/>
    </source>
</evidence>
<dbReference type="SUPFAM" id="SSF53474">
    <property type="entry name" value="alpha/beta-Hydrolases"/>
    <property type="match status" value="1"/>
</dbReference>
<sequence length="345" mass="37107">MVSAWSLLALASLALASPVKTIDDYARSLVSRDDVVTQSTLDRLEYYVQYAAAAYCTVDVPVNSTIKCGGQCDELEGRDIRVLGTFFGDLTEISAFVAIDDANKEIVFSVRGSKTVANWIADLSFILVDTDLVDDGKVHQGFATAWNELERDVASTLKSALASNPTYTVVSTGHSLGAAVATIGGAVLRAKYGIPLDLYVYGSPRVGNAVLADFITNQDGAEYRVTHTDDPVPRLPPIFFGYRHISPEYWLTSPAEDGDDYPLSDVVVCTGNANIDCNGGEIGVDTNAHLYYFGPISTTLCFSVNVTLDDLSVSLYTVTTADGENAGVQIAQYAAKDKEFVELES</sequence>
<gene>
    <name evidence="5" type="ORF">GMORB2_5046</name>
</gene>
<feature type="signal peptide" evidence="3">
    <location>
        <begin position="1"/>
        <end position="16"/>
    </location>
</feature>
<dbReference type="EMBL" id="JAANYQ010000004">
    <property type="protein sequence ID" value="KAF4124380.1"/>
    <property type="molecule type" value="Genomic_DNA"/>
</dbReference>
<dbReference type="Proteomes" id="UP000749293">
    <property type="component" value="Unassembled WGS sequence"/>
</dbReference>
<evidence type="ECO:0000256" key="3">
    <source>
        <dbReference type="SAM" id="SignalP"/>
    </source>
</evidence>
<keyword evidence="2" id="KW-0378">Hydrolase</keyword>
<reference evidence="5" key="1">
    <citation type="submission" date="2020-03" db="EMBL/GenBank/DDBJ databases">
        <title>Site-based positive gene gene selection in Geosmithia morbida across the United States reveals a broad range of putative effectors and factors for local host and environmental adapation.</title>
        <authorList>
            <person name="Onufrak A."/>
            <person name="Murdoch R.W."/>
            <person name="Gazis R."/>
            <person name="Huff M."/>
            <person name="Staton M."/>
            <person name="Klingeman W."/>
            <person name="Hadziabdic D."/>
        </authorList>
    </citation>
    <scope>NUCLEOTIDE SEQUENCE</scope>
    <source>
        <strain evidence="5">1262</strain>
    </source>
</reference>
<dbReference type="AlphaFoldDB" id="A0A9P4YWY7"/>
<dbReference type="InterPro" id="IPR051299">
    <property type="entry name" value="AB_hydrolase_lip/est"/>
</dbReference>
<name>A0A9P4YWY7_9HYPO</name>